<dbReference type="EMBL" id="JAACJN010000011">
    <property type="protein sequence ID" value="KAF5391109.1"/>
    <property type="molecule type" value="Genomic_DNA"/>
</dbReference>
<reference evidence="11 12" key="1">
    <citation type="journal article" date="2020" name="ISME J.">
        <title>Uncovering the hidden diversity of litter-decomposition mechanisms in mushroom-forming fungi.</title>
        <authorList>
            <person name="Floudas D."/>
            <person name="Bentzer J."/>
            <person name="Ahren D."/>
            <person name="Johansson T."/>
            <person name="Persson P."/>
            <person name="Tunlid A."/>
        </authorList>
    </citation>
    <scope>NUCLEOTIDE SEQUENCE [LARGE SCALE GENOMIC DNA]</scope>
    <source>
        <strain evidence="11 12">CBS 406.79</strain>
    </source>
</reference>
<dbReference type="GO" id="GO:0016705">
    <property type="term" value="F:oxidoreductase activity, acting on paired donors, with incorporation or reduction of molecular oxygen"/>
    <property type="evidence" value="ECO:0007669"/>
    <property type="project" value="InterPro"/>
</dbReference>
<evidence type="ECO:0000256" key="6">
    <source>
        <dbReference type="ARBA" id="ARBA00023002"/>
    </source>
</evidence>
<dbReference type="GO" id="GO:0005506">
    <property type="term" value="F:iron ion binding"/>
    <property type="evidence" value="ECO:0007669"/>
    <property type="project" value="InterPro"/>
</dbReference>
<proteinExistence type="inferred from homology"/>
<dbReference type="InterPro" id="IPR017972">
    <property type="entry name" value="Cyt_P450_CS"/>
</dbReference>
<dbReference type="Pfam" id="PF00067">
    <property type="entry name" value="p450"/>
    <property type="match status" value="1"/>
</dbReference>
<dbReference type="Proteomes" id="UP000518752">
    <property type="component" value="Unassembled WGS sequence"/>
</dbReference>
<dbReference type="AlphaFoldDB" id="A0A8H5HWY0"/>
<evidence type="ECO:0000256" key="8">
    <source>
        <dbReference type="ARBA" id="ARBA00023033"/>
    </source>
</evidence>
<comment type="similarity">
    <text evidence="3 10">Belongs to the cytochrome P450 family.</text>
</comment>
<evidence type="ECO:0000256" key="4">
    <source>
        <dbReference type="ARBA" id="ARBA00022617"/>
    </source>
</evidence>
<dbReference type="PRINTS" id="PR00463">
    <property type="entry name" value="EP450I"/>
</dbReference>
<feature type="binding site" description="axial binding residue" evidence="9">
    <location>
        <position position="448"/>
    </location>
    <ligand>
        <name>heme</name>
        <dbReference type="ChEBI" id="CHEBI:30413"/>
    </ligand>
    <ligandPart>
        <name>Fe</name>
        <dbReference type="ChEBI" id="CHEBI:18248"/>
    </ligandPart>
</feature>
<dbReference type="GO" id="GO:0020037">
    <property type="term" value="F:heme binding"/>
    <property type="evidence" value="ECO:0007669"/>
    <property type="project" value="InterPro"/>
</dbReference>
<evidence type="ECO:0000256" key="2">
    <source>
        <dbReference type="ARBA" id="ARBA00005179"/>
    </source>
</evidence>
<comment type="cofactor">
    <cofactor evidence="1 9">
        <name>heme</name>
        <dbReference type="ChEBI" id="CHEBI:30413"/>
    </cofactor>
</comment>
<organism evidence="11 12">
    <name type="scientific">Collybiopsis confluens</name>
    <dbReference type="NCBI Taxonomy" id="2823264"/>
    <lineage>
        <taxon>Eukaryota</taxon>
        <taxon>Fungi</taxon>
        <taxon>Dikarya</taxon>
        <taxon>Basidiomycota</taxon>
        <taxon>Agaricomycotina</taxon>
        <taxon>Agaricomycetes</taxon>
        <taxon>Agaricomycetidae</taxon>
        <taxon>Agaricales</taxon>
        <taxon>Marasmiineae</taxon>
        <taxon>Omphalotaceae</taxon>
        <taxon>Collybiopsis</taxon>
    </lineage>
</organism>
<evidence type="ECO:0000313" key="11">
    <source>
        <dbReference type="EMBL" id="KAF5391109.1"/>
    </source>
</evidence>
<dbReference type="SUPFAM" id="SSF48264">
    <property type="entry name" value="Cytochrome P450"/>
    <property type="match status" value="1"/>
</dbReference>
<dbReference type="GO" id="GO:0004497">
    <property type="term" value="F:monooxygenase activity"/>
    <property type="evidence" value="ECO:0007669"/>
    <property type="project" value="UniProtKB-KW"/>
</dbReference>
<comment type="pathway">
    <text evidence="2">Secondary metabolite biosynthesis.</text>
</comment>
<evidence type="ECO:0000256" key="3">
    <source>
        <dbReference type="ARBA" id="ARBA00010617"/>
    </source>
</evidence>
<name>A0A8H5HWY0_9AGAR</name>
<sequence length="496" mass="56235">MSPLILILTSALISVLFLLYHRRVVSKYDRLSIPPGPPGNIFSGVKNQLSPSPWLKYAQWAEHYKSPVISFWVYNRRTIVLNDHKSIRDLLDMRANSYSDRPKSWMYHDLCGRGNTVFNISSLDNRHAMYRRLLKHGLSGRAIREYHGLLENEADVLVDGLAQEPESFQHHLRRNAAAVIMRVAYGYTLTENDDPFISVAEESAKISGWALAPGRWLVDYYPSLRFIPRWVPFAGFRRQGEEWRRQLDSLSDVPHKWVKAQMEQGDYVESFTSRFIQSNSIGDENPDEIVKWAAGGLYAGASDTTVSALTSFILLMALYPQVQQQAQREIEGLCGPGKQPSPSDLHKLHYLNAVYREVLRYAPVSNIALPHRVIQDDVYECYKIPKDSTVIANTWAVLHDPALYPEPFRFNPSRFIDDALIGAGTGNEQPEFNPDPRAYCFGYGRRTCPGLQFAETSSLLVMSRVLSRFNVSLPVGTDAPEVEFTPGITSHIKPST</sequence>
<evidence type="ECO:0000256" key="5">
    <source>
        <dbReference type="ARBA" id="ARBA00022723"/>
    </source>
</evidence>
<keyword evidence="4 9" id="KW-0349">Heme</keyword>
<dbReference type="PROSITE" id="PS00086">
    <property type="entry name" value="CYTOCHROME_P450"/>
    <property type="match status" value="1"/>
</dbReference>
<evidence type="ECO:0000256" key="7">
    <source>
        <dbReference type="ARBA" id="ARBA00023004"/>
    </source>
</evidence>
<evidence type="ECO:0000256" key="9">
    <source>
        <dbReference type="PIRSR" id="PIRSR602401-1"/>
    </source>
</evidence>
<dbReference type="InterPro" id="IPR036396">
    <property type="entry name" value="Cyt_P450_sf"/>
</dbReference>
<dbReference type="PANTHER" id="PTHR46300">
    <property type="entry name" value="P450, PUTATIVE (EUROFUNG)-RELATED-RELATED"/>
    <property type="match status" value="1"/>
</dbReference>
<keyword evidence="12" id="KW-1185">Reference proteome</keyword>
<keyword evidence="5 9" id="KW-0479">Metal-binding</keyword>
<comment type="caution">
    <text evidence="11">The sequence shown here is derived from an EMBL/GenBank/DDBJ whole genome shotgun (WGS) entry which is preliminary data.</text>
</comment>
<dbReference type="InterPro" id="IPR001128">
    <property type="entry name" value="Cyt_P450"/>
</dbReference>
<dbReference type="CDD" id="cd11065">
    <property type="entry name" value="CYP64-like"/>
    <property type="match status" value="1"/>
</dbReference>
<evidence type="ECO:0000313" key="12">
    <source>
        <dbReference type="Proteomes" id="UP000518752"/>
    </source>
</evidence>
<dbReference type="InterPro" id="IPR002401">
    <property type="entry name" value="Cyt_P450_E_grp-I"/>
</dbReference>
<gene>
    <name evidence="11" type="ORF">D9757_003068</name>
</gene>
<keyword evidence="6 10" id="KW-0560">Oxidoreductase</keyword>
<dbReference type="OrthoDB" id="2789670at2759"/>
<evidence type="ECO:0000256" key="1">
    <source>
        <dbReference type="ARBA" id="ARBA00001971"/>
    </source>
</evidence>
<protein>
    <recommendedName>
        <fullName evidence="13">Cytochrome P450</fullName>
    </recommendedName>
</protein>
<evidence type="ECO:0000256" key="10">
    <source>
        <dbReference type="RuleBase" id="RU000461"/>
    </source>
</evidence>
<dbReference type="PRINTS" id="PR00385">
    <property type="entry name" value="P450"/>
</dbReference>
<evidence type="ECO:0008006" key="13">
    <source>
        <dbReference type="Google" id="ProtNLM"/>
    </source>
</evidence>
<dbReference type="InterPro" id="IPR050364">
    <property type="entry name" value="Cytochrome_P450_fung"/>
</dbReference>
<accession>A0A8H5HWY0</accession>
<dbReference type="PANTHER" id="PTHR46300:SF7">
    <property type="entry name" value="P450, PUTATIVE (EUROFUNG)-RELATED"/>
    <property type="match status" value="1"/>
</dbReference>
<dbReference type="Gene3D" id="1.10.630.10">
    <property type="entry name" value="Cytochrome P450"/>
    <property type="match status" value="1"/>
</dbReference>
<keyword evidence="7 9" id="KW-0408">Iron</keyword>
<keyword evidence="8 10" id="KW-0503">Monooxygenase</keyword>